<dbReference type="GO" id="GO:0016887">
    <property type="term" value="F:ATP hydrolysis activity"/>
    <property type="evidence" value="ECO:0007669"/>
    <property type="project" value="InterPro"/>
</dbReference>
<dbReference type="PANTHER" id="PTHR21506">
    <property type="entry name" value="COMPONENT OF OLIGOMERIC GOLGI COMPLEX 6"/>
    <property type="match status" value="1"/>
</dbReference>
<gene>
    <name evidence="17" type="ORF">FUG_LOCUS350143</name>
    <name evidence="16" type="ORF">MDCFG202_LOCUS92670</name>
</gene>
<dbReference type="InterPro" id="IPR003960">
    <property type="entry name" value="ATPase_AAA_CS"/>
</dbReference>
<dbReference type="PANTHER" id="PTHR21506:SF0">
    <property type="entry name" value="CONSERVED OLIGOMERIC GOLGI COMPLEX SUBUNIT 6"/>
    <property type="match status" value="1"/>
</dbReference>
<evidence type="ECO:0000259" key="15">
    <source>
        <dbReference type="SMART" id="SM00382"/>
    </source>
</evidence>
<evidence type="ECO:0000256" key="2">
    <source>
        <dbReference type="ARBA" id="ARBA00006914"/>
    </source>
</evidence>
<dbReference type="InterPro" id="IPR048369">
    <property type="entry name" value="COG6_C"/>
</dbReference>
<dbReference type="FunFam" id="3.40.50.300:FF:000093">
    <property type="entry name" value="Fidgetin-like 1"/>
    <property type="match status" value="1"/>
</dbReference>
<accession>A0A4E9E1W0</accession>
<evidence type="ECO:0000256" key="3">
    <source>
        <dbReference type="ARBA" id="ARBA00011023"/>
    </source>
</evidence>
<comment type="function">
    <text evidence="13">Acts as component of the peripheral membrane COG complex that is involved in intra-Golgi protein trafficking. COG is located at the cis-Golgi, and regulates tethering of retrograde intra-Golgi vesicles and possibly a number of other membrane trafficking events.</text>
</comment>
<evidence type="ECO:0000256" key="5">
    <source>
        <dbReference type="ARBA" id="ARBA00022448"/>
    </source>
</evidence>
<dbReference type="GO" id="GO:0005524">
    <property type="term" value="F:ATP binding"/>
    <property type="evidence" value="ECO:0007669"/>
    <property type="project" value="UniProtKB-KW"/>
</dbReference>
<evidence type="ECO:0000256" key="7">
    <source>
        <dbReference type="ARBA" id="ARBA00022840"/>
    </source>
</evidence>
<dbReference type="GO" id="GO:0006891">
    <property type="term" value="P:intra-Golgi vesicle-mediated transport"/>
    <property type="evidence" value="ECO:0007669"/>
    <property type="project" value="UniProtKB-UniRule"/>
</dbReference>
<dbReference type="Gene3D" id="3.40.50.300">
    <property type="entry name" value="P-loop containing nucleotide triphosphate hydrolases"/>
    <property type="match status" value="1"/>
</dbReference>
<evidence type="ECO:0000256" key="14">
    <source>
        <dbReference type="SAM" id="MobiDB-lite"/>
    </source>
</evidence>
<comment type="function">
    <text evidence="12">Acts as a component of the peripheral membrane COG complex that is involved in intra-Golgi protein trafficking. COG is located at the cis-Golgi, and regulates tethering of retrograde intra-Golgi vesicles and possibly a number of other membrane trafficking events.</text>
</comment>
<comment type="similarity">
    <text evidence="2">Belongs to the AAA ATPase family.</text>
</comment>
<dbReference type="Pfam" id="PF09336">
    <property type="entry name" value="Vps4_C"/>
    <property type="match status" value="1"/>
</dbReference>
<dbReference type="Proteomes" id="UP000746612">
    <property type="component" value="Unassembled WGS sequence"/>
</dbReference>
<sequence>MISNEYLHKGALILLAAEKRLRRTGCSVSFPLTSWKSFSQGNITSPLLSHVLGLHLNKPSVQYFQLVVITVAPASYDCLPLDHREQDIYSLDNPGYGSDDMVTDRIKPDADVGAFSLRQVWCSSVAHVAPRNYSSEPGKVVLTQSNHSLSLKKLPSRDNPSSSISFTDNHPQPPATPKGLTPLTSKVTSVLSTTHSDAEFRDALSLLDERGVRNDAESRRRVRLDLQREVIDSNGEVIAEFGRVAEQLRRIKTTIDKLNNGYETMKSQVVEAHRQTLPALSESSSLLEQKRQVEVKQELLGAFRKHFIMSDNEVAALTQTAEPVDDLFFDALSKAKKISKDCEILLGFEKQTLGLELMEQTSKNINLGFQKLYKWIQREFKTLNLENPQMNSSIRRALRVLAERPSLFQNCLDFFSEARERILSDSFYTALTGTSPSGAEDPSVKPIDMLAHDPLRYVGDMLAWIHSATVSEREALEVLFVAEGEELAKGLKSGRDAEIWRLAAEDDEAEADFNALKALNDLVDRDISGAARVLRQRMEQVIQANEDTISAYKLANLINFYRITFQKTLGPNSNLVDLIGGLETEALRQFRALVRDHIATLQGEFQHAPSDLGPPSFLQDSLKQFKAIAKTYDSSLSASEDRESEFENVLTEAFEPFVAGCENMVKNMSTHNGGIFLINCLSSAVACLEPFEFTQRRTKQLREKSDEQAKGLVTSQYQFFRRGSGLDTIFSKLEEDDDKNAISLDGKALAQASQVLDDFLPSALMDAMDNLKHLQDSKLARQITEEAAEQFCNDFEQLEEAITEGDSESVDSEEDEGLRALAVLQKTYDDSYLSCSTAIYYEGQGSEAEAMRHWRAALDQIYDYNANRAPPSYSPRTDTEKALQEALKQLELQCKERIDLLEALRVSRQEDSTPPPGKLTKRPSIPEGRGSLGQGTITAMQYSELSRPSLPHRPSQPRRTSSELAIVDGSSAHLDPNLPAMPRSASPGGPALPPRPNKTLRTPSPEKYTMRTTLRSGKPGEKSTKPRKASKPLAEGSSKAATLAWSALGSRDRFARGTQSEFTPPAASPSSRTSLEQTRRPAPTQWDSHSRRLVVPRDREFDGDVSGNSRHSDEYCYTRPSMLSVSAASSALNSSSYQDLPSSDVHTTRNERPSISYNAIASLSPRKVSKQESTNDVETADDSGEGLERRNVSNNLPTRSTVVRPPARPQKPSKANTEVGDRSRRRSRKTQQASVSSTSDDDTNRSGPKPRRVKAKETPVEADSGEETSDISESEKSPDDLIEWKNKKKQILKTLPPGVDSAAAEQILNDIVVQGDEVHWNDVAGLDIAKNALRETVVYPFLRPDLFMGLREPARGMLLFGPPGTGKTMLARAVATESKSTFFSISASSLTSKYLGESEKLVRALFGLARTLAPSIIFVDEIDSLLSQRSGSGEHEATMRIKTEFLIQWSDLQRAAAGRETTEKDKERGDANRVLVLAATNLPWAIDEAARRRFVRRQYIPLPEPTTRETQLRTLLGQQKHDLSNEDILKLVGMTDGFSGSDITALAKDAAMGPLRSLGEALLHMTMDEIRPIQLLDFEASLTTIRPSVSKTGLKEYEDWAQEFGERGG</sequence>
<evidence type="ECO:0000256" key="8">
    <source>
        <dbReference type="ARBA" id="ARBA00022927"/>
    </source>
</evidence>
<dbReference type="GO" id="GO:0015031">
    <property type="term" value="P:protein transport"/>
    <property type="evidence" value="ECO:0007669"/>
    <property type="project" value="UniProtKB-KW"/>
</dbReference>
<reference evidence="16" key="2">
    <citation type="submission" date="2021-03" db="EMBL/GenBank/DDBJ databases">
        <authorList>
            <person name="Alouane T."/>
            <person name="Langin T."/>
            <person name="Bonhomme L."/>
        </authorList>
    </citation>
    <scope>NUCLEOTIDE SEQUENCE</scope>
    <source>
        <strain evidence="16">MDC_Fg202</strain>
    </source>
</reference>
<reference evidence="17" key="1">
    <citation type="submission" date="2019-04" db="EMBL/GenBank/DDBJ databases">
        <authorList>
            <person name="Melise S."/>
            <person name="Noan J."/>
            <person name="Okalmin O."/>
        </authorList>
    </citation>
    <scope>NUCLEOTIDE SEQUENCE</scope>
    <source>
        <strain evidence="17">FN9</strain>
    </source>
</reference>
<evidence type="ECO:0000256" key="1">
    <source>
        <dbReference type="ARBA" id="ARBA00004395"/>
    </source>
</evidence>
<dbReference type="FunFam" id="1.10.8.60:FF:000022">
    <property type="entry name" value="Fidgetin like 1"/>
    <property type="match status" value="1"/>
</dbReference>
<dbReference type="GO" id="GO:0000139">
    <property type="term" value="C:Golgi membrane"/>
    <property type="evidence" value="ECO:0007669"/>
    <property type="project" value="UniProtKB-SubCell"/>
</dbReference>
<dbReference type="InterPro" id="IPR010490">
    <property type="entry name" value="COG6"/>
</dbReference>
<name>A0A4E9E1W0_GIBZA</name>
<evidence type="ECO:0000313" key="16">
    <source>
        <dbReference type="EMBL" id="CAG1971158.1"/>
    </source>
</evidence>
<dbReference type="InterPro" id="IPR041569">
    <property type="entry name" value="AAA_lid_3"/>
</dbReference>
<comment type="subunit">
    <text evidence="13">Component of the conserved oligomeric Golgi complex.</text>
</comment>
<dbReference type="EMBL" id="CAAKMV010000140">
    <property type="protein sequence ID" value="VIO59477.1"/>
    <property type="molecule type" value="Genomic_DNA"/>
</dbReference>
<dbReference type="Pfam" id="PF00004">
    <property type="entry name" value="AAA"/>
    <property type="match status" value="1"/>
</dbReference>
<dbReference type="Pfam" id="PF06419">
    <property type="entry name" value="COG6_N"/>
    <property type="match status" value="1"/>
</dbReference>
<keyword evidence="8 13" id="KW-0653">Protein transport</keyword>
<dbReference type="SMART" id="SM00382">
    <property type="entry name" value="AAA"/>
    <property type="match status" value="1"/>
</dbReference>
<evidence type="ECO:0000256" key="11">
    <source>
        <dbReference type="ARBA" id="ARBA00031348"/>
    </source>
</evidence>
<evidence type="ECO:0000256" key="12">
    <source>
        <dbReference type="ARBA" id="ARBA00043873"/>
    </source>
</evidence>
<feature type="compositionally biased region" description="Polar residues" evidence="14">
    <location>
        <begin position="158"/>
        <end position="170"/>
    </location>
</feature>
<keyword evidence="7" id="KW-0067">ATP-binding</keyword>
<feature type="domain" description="AAA+ ATPase" evidence="15">
    <location>
        <begin position="1353"/>
        <end position="1504"/>
    </location>
</feature>
<dbReference type="CDD" id="cd19509">
    <property type="entry name" value="RecA-like_VPS4-like"/>
    <property type="match status" value="1"/>
</dbReference>
<keyword evidence="10 13" id="KW-0472">Membrane</keyword>
<keyword evidence="9 13" id="KW-0333">Golgi apparatus</keyword>
<feature type="region of interest" description="Disordered" evidence="14">
    <location>
        <begin position="147"/>
        <end position="182"/>
    </location>
</feature>
<dbReference type="SUPFAM" id="SSF52540">
    <property type="entry name" value="P-loop containing nucleoside triphosphate hydrolases"/>
    <property type="match status" value="1"/>
</dbReference>
<proteinExistence type="inferred from homology"/>
<dbReference type="SMART" id="SM01087">
    <property type="entry name" value="COG6"/>
    <property type="match status" value="1"/>
</dbReference>
<dbReference type="Pfam" id="PF17862">
    <property type="entry name" value="AAA_lid_3"/>
    <property type="match status" value="1"/>
</dbReference>
<evidence type="ECO:0000256" key="10">
    <source>
        <dbReference type="ARBA" id="ARBA00023136"/>
    </source>
</evidence>
<evidence type="ECO:0000313" key="17">
    <source>
        <dbReference type="EMBL" id="VIO59477.1"/>
    </source>
</evidence>
<dbReference type="GO" id="GO:0017119">
    <property type="term" value="C:Golgi transport complex"/>
    <property type="evidence" value="ECO:0007669"/>
    <property type="project" value="UniProtKB-UniRule"/>
</dbReference>
<evidence type="ECO:0000256" key="13">
    <source>
        <dbReference type="RuleBase" id="RU365075"/>
    </source>
</evidence>
<dbReference type="InterPro" id="IPR003593">
    <property type="entry name" value="AAA+_ATPase"/>
</dbReference>
<dbReference type="InterPro" id="IPR027417">
    <property type="entry name" value="P-loop_NTPase"/>
</dbReference>
<feature type="region of interest" description="Disordered" evidence="14">
    <location>
        <begin position="971"/>
        <end position="1116"/>
    </location>
</feature>
<comment type="similarity">
    <text evidence="3 13">Belongs to the COG6 family.</text>
</comment>
<protein>
    <recommendedName>
        <fullName evidence="4 13">Conserved oligomeric Golgi complex subunit 6</fullName>
        <shortName evidence="13">COG complex subunit 6</shortName>
    </recommendedName>
    <alternativeName>
        <fullName evidence="11 13">Component of oligomeric Golgi complex 6</fullName>
    </alternativeName>
</protein>
<organism evidence="17">
    <name type="scientific">Gibberella zeae</name>
    <name type="common">Wheat head blight fungus</name>
    <name type="synonym">Fusarium graminearum</name>
    <dbReference type="NCBI Taxonomy" id="5518"/>
    <lineage>
        <taxon>Eukaryota</taxon>
        <taxon>Fungi</taxon>
        <taxon>Dikarya</taxon>
        <taxon>Ascomycota</taxon>
        <taxon>Pezizomycotina</taxon>
        <taxon>Sordariomycetes</taxon>
        <taxon>Hypocreomycetidae</taxon>
        <taxon>Hypocreales</taxon>
        <taxon>Nectriaceae</taxon>
        <taxon>Fusarium</taxon>
    </lineage>
</organism>
<dbReference type="InterPro" id="IPR048368">
    <property type="entry name" value="COG6_N"/>
</dbReference>
<feature type="region of interest" description="Disordered" evidence="14">
    <location>
        <begin position="905"/>
        <end position="934"/>
    </location>
</feature>
<comment type="subcellular location">
    <subcellularLocation>
        <location evidence="1 13">Golgi apparatus membrane</location>
        <topology evidence="1 13">Peripheral membrane protein</topology>
    </subcellularLocation>
</comment>
<dbReference type="PROSITE" id="PS00674">
    <property type="entry name" value="AAA"/>
    <property type="match status" value="1"/>
</dbReference>
<feature type="compositionally biased region" description="Acidic residues" evidence="14">
    <location>
        <begin position="1263"/>
        <end position="1272"/>
    </location>
</feature>
<dbReference type="InterPro" id="IPR003959">
    <property type="entry name" value="ATPase_AAA_core"/>
</dbReference>
<dbReference type="Gene3D" id="1.10.8.60">
    <property type="match status" value="1"/>
</dbReference>
<feature type="compositionally biased region" description="Polar residues" evidence="14">
    <location>
        <begin position="1192"/>
        <end position="1201"/>
    </location>
</feature>
<dbReference type="InterPro" id="IPR015415">
    <property type="entry name" value="Spast_Vps4_C"/>
</dbReference>
<feature type="region of interest" description="Disordered" evidence="14">
    <location>
        <begin position="1128"/>
        <end position="1281"/>
    </location>
</feature>
<keyword evidence="5 13" id="KW-0813">Transport</keyword>
<evidence type="ECO:0000256" key="6">
    <source>
        <dbReference type="ARBA" id="ARBA00022741"/>
    </source>
</evidence>
<dbReference type="Pfam" id="PF20653">
    <property type="entry name" value="COG6_C"/>
    <property type="match status" value="1"/>
</dbReference>
<evidence type="ECO:0000256" key="4">
    <source>
        <dbReference type="ARBA" id="ARBA00020973"/>
    </source>
</evidence>
<dbReference type="EMBL" id="CAJPIJ010000088">
    <property type="protein sequence ID" value="CAG1971158.1"/>
    <property type="molecule type" value="Genomic_DNA"/>
</dbReference>
<keyword evidence="6" id="KW-0547">Nucleotide-binding</keyword>
<evidence type="ECO:0000256" key="9">
    <source>
        <dbReference type="ARBA" id="ARBA00023034"/>
    </source>
</evidence>